<protein>
    <submittedName>
        <fullName evidence="2">Uncharacterized protein</fullName>
    </submittedName>
</protein>
<feature type="region of interest" description="Disordered" evidence="1">
    <location>
        <begin position="30"/>
        <end position="80"/>
    </location>
</feature>
<evidence type="ECO:0000256" key="1">
    <source>
        <dbReference type="SAM" id="MobiDB-lite"/>
    </source>
</evidence>
<organism evidence="2 3">
    <name type="scientific">Favolaschia claudopus</name>
    <dbReference type="NCBI Taxonomy" id="2862362"/>
    <lineage>
        <taxon>Eukaryota</taxon>
        <taxon>Fungi</taxon>
        <taxon>Dikarya</taxon>
        <taxon>Basidiomycota</taxon>
        <taxon>Agaricomycotina</taxon>
        <taxon>Agaricomycetes</taxon>
        <taxon>Agaricomycetidae</taxon>
        <taxon>Agaricales</taxon>
        <taxon>Marasmiineae</taxon>
        <taxon>Mycenaceae</taxon>
        <taxon>Favolaschia</taxon>
    </lineage>
</organism>
<name>A0AAW0A5V3_9AGAR</name>
<comment type="caution">
    <text evidence="2">The sequence shown here is derived from an EMBL/GenBank/DDBJ whole genome shotgun (WGS) entry which is preliminary data.</text>
</comment>
<dbReference type="EMBL" id="JAWWNJ010000085">
    <property type="protein sequence ID" value="KAK7001010.1"/>
    <property type="molecule type" value="Genomic_DNA"/>
</dbReference>
<reference evidence="2 3" key="1">
    <citation type="journal article" date="2024" name="J Genomics">
        <title>Draft genome sequencing and assembly of Favolaschia claudopus CIRM-BRFM 2984 isolated from oak limbs.</title>
        <authorList>
            <person name="Navarro D."/>
            <person name="Drula E."/>
            <person name="Chaduli D."/>
            <person name="Cazenave R."/>
            <person name="Ahrendt S."/>
            <person name="Wang J."/>
            <person name="Lipzen A."/>
            <person name="Daum C."/>
            <person name="Barry K."/>
            <person name="Grigoriev I.V."/>
            <person name="Favel A."/>
            <person name="Rosso M.N."/>
            <person name="Martin F."/>
        </authorList>
    </citation>
    <scope>NUCLEOTIDE SEQUENCE [LARGE SCALE GENOMIC DNA]</scope>
    <source>
        <strain evidence="2 3">CIRM-BRFM 2984</strain>
    </source>
</reference>
<keyword evidence="3" id="KW-1185">Reference proteome</keyword>
<accession>A0AAW0A5V3</accession>
<dbReference type="AlphaFoldDB" id="A0AAW0A5V3"/>
<sequence>MRDTFGTEGEVKWYRWCEFDASTAAPVVEMPVPPVSAPSSTAAPPSTSVSRPSANASSDTAAPAPPDPLSPPQWLTDAMKATQEKWRDDKFELILRKVNSASAPEWRIKCLECPGKLYVPGPGETIGNYEVHLRNRLHRQRVNDRVGNSTATTTNT</sequence>
<evidence type="ECO:0000313" key="2">
    <source>
        <dbReference type="EMBL" id="KAK7001010.1"/>
    </source>
</evidence>
<evidence type="ECO:0000313" key="3">
    <source>
        <dbReference type="Proteomes" id="UP001362999"/>
    </source>
</evidence>
<proteinExistence type="predicted"/>
<dbReference type="Proteomes" id="UP001362999">
    <property type="component" value="Unassembled WGS sequence"/>
</dbReference>
<gene>
    <name evidence="2" type="ORF">R3P38DRAFT_3284692</name>
</gene>
<feature type="compositionally biased region" description="Low complexity" evidence="1">
    <location>
        <begin position="37"/>
        <end position="62"/>
    </location>
</feature>